<proteinExistence type="predicted"/>
<accession>A0ABV4NT80</accession>
<organism evidence="1 2">
    <name type="scientific">Microbulbifer epialgicus</name>
    <dbReference type="NCBI Taxonomy" id="393907"/>
    <lineage>
        <taxon>Bacteria</taxon>
        <taxon>Pseudomonadati</taxon>
        <taxon>Pseudomonadota</taxon>
        <taxon>Gammaproteobacteria</taxon>
        <taxon>Cellvibrionales</taxon>
        <taxon>Microbulbiferaceae</taxon>
        <taxon>Microbulbifer</taxon>
    </lineage>
</organism>
<gene>
    <name evidence="1" type="ORF">ACCI49_00105</name>
</gene>
<keyword evidence="2" id="KW-1185">Reference proteome</keyword>
<dbReference type="EMBL" id="JBGMEK010000001">
    <property type="protein sequence ID" value="MFA0809303.1"/>
    <property type="molecule type" value="Genomic_DNA"/>
</dbReference>
<sequence>MPVVKATALDALYGLFLREGRFDYSDELICQNQIEKFLTARDIKYFREHSLSGAEVTDFYFPNSKLVLEVKAGKNWSKRRVYRQVERYCAHPDVEGLLLATGKVQGLPEAINGCPVRIYQMGLGFL</sequence>
<name>A0ABV4NT80_9GAMM</name>
<evidence type="ECO:0000313" key="2">
    <source>
        <dbReference type="Proteomes" id="UP001569428"/>
    </source>
</evidence>
<protein>
    <recommendedName>
        <fullName evidence="3">DUF4143 domain-containing protein</fullName>
    </recommendedName>
</protein>
<evidence type="ECO:0000313" key="1">
    <source>
        <dbReference type="EMBL" id="MFA0809303.1"/>
    </source>
</evidence>
<evidence type="ECO:0008006" key="3">
    <source>
        <dbReference type="Google" id="ProtNLM"/>
    </source>
</evidence>
<dbReference type="Proteomes" id="UP001569428">
    <property type="component" value="Unassembled WGS sequence"/>
</dbReference>
<reference evidence="1 2" key="1">
    <citation type="submission" date="2024-08" db="EMBL/GenBank/DDBJ databases">
        <authorList>
            <person name="Ishaq N."/>
        </authorList>
    </citation>
    <scope>NUCLEOTIDE SEQUENCE [LARGE SCALE GENOMIC DNA]</scope>
    <source>
        <strain evidence="1 2">DSM 18651</strain>
    </source>
</reference>
<comment type="caution">
    <text evidence="1">The sequence shown here is derived from an EMBL/GenBank/DDBJ whole genome shotgun (WGS) entry which is preliminary data.</text>
</comment>
<dbReference type="RefSeq" id="WP_371836924.1">
    <property type="nucleotide sequence ID" value="NZ_JBGMEK010000001.1"/>
</dbReference>
<dbReference type="Gene3D" id="3.40.960.10">
    <property type="entry name" value="VSR Endonuclease"/>
    <property type="match status" value="1"/>
</dbReference>